<sequence>MKYKVVARTDVGIRKAVNEDSYLAKTTHTSLGNVCMALICDGMGGLQYGEKASQTVVALFDKWFTDVFKETTEVAKDKYNLDLEIERLFLKANRLLVDYGIENNIKLGTTASLLFIIEDKYFTYHVGDTRIYKYDGRLKQITEDHTLVAAKVKNGQLTKEEAQISKEKHILLQCVGVNEILEIHKSYGICSSLDVFLLCCDGLYNRLEHQEVAEFLKNQGKVNENHMQMSIDNLISTVKNRGETDNISAMIVVPGT</sequence>
<dbReference type="SUPFAM" id="SSF81606">
    <property type="entry name" value="PP2C-like"/>
    <property type="match status" value="1"/>
</dbReference>
<dbReference type="InterPro" id="IPR001932">
    <property type="entry name" value="PPM-type_phosphatase-like_dom"/>
</dbReference>
<dbReference type="EMBL" id="FQZO01000005">
    <property type="protein sequence ID" value="SHJ42145.1"/>
    <property type="molecule type" value="Genomic_DNA"/>
</dbReference>
<feature type="domain" description="PPM-type phosphatase" evidence="1">
    <location>
        <begin position="5"/>
        <end position="254"/>
    </location>
</feature>
<dbReference type="InterPro" id="IPR036457">
    <property type="entry name" value="PPM-type-like_dom_sf"/>
</dbReference>
<gene>
    <name evidence="2" type="ORF">SAMN05444401_2962</name>
</gene>
<dbReference type="Proteomes" id="UP000184080">
    <property type="component" value="Unassembled WGS sequence"/>
</dbReference>
<organism evidence="2 3">
    <name type="scientific">Clostridium amylolyticum</name>
    <dbReference type="NCBI Taxonomy" id="1121298"/>
    <lineage>
        <taxon>Bacteria</taxon>
        <taxon>Bacillati</taxon>
        <taxon>Bacillota</taxon>
        <taxon>Clostridia</taxon>
        <taxon>Eubacteriales</taxon>
        <taxon>Clostridiaceae</taxon>
        <taxon>Clostridium</taxon>
    </lineage>
</organism>
<dbReference type="AlphaFoldDB" id="A0A1M6J634"/>
<proteinExistence type="predicted"/>
<dbReference type="STRING" id="1121298.SAMN05444401_2962"/>
<evidence type="ECO:0000259" key="1">
    <source>
        <dbReference type="PROSITE" id="PS51746"/>
    </source>
</evidence>
<evidence type="ECO:0000313" key="2">
    <source>
        <dbReference type="EMBL" id="SHJ42145.1"/>
    </source>
</evidence>
<keyword evidence="3" id="KW-1185">Reference proteome</keyword>
<evidence type="ECO:0000313" key="3">
    <source>
        <dbReference type="Proteomes" id="UP000184080"/>
    </source>
</evidence>
<dbReference type="Pfam" id="PF13672">
    <property type="entry name" value="PP2C_2"/>
    <property type="match status" value="1"/>
</dbReference>
<dbReference type="SMART" id="SM00332">
    <property type="entry name" value="PP2Cc"/>
    <property type="match status" value="1"/>
</dbReference>
<protein>
    <submittedName>
        <fullName evidence="2">Protein phosphatase</fullName>
    </submittedName>
</protein>
<dbReference type="CDD" id="cd00143">
    <property type="entry name" value="PP2Cc"/>
    <property type="match status" value="1"/>
</dbReference>
<name>A0A1M6J634_9CLOT</name>
<dbReference type="RefSeq" id="WP_073008263.1">
    <property type="nucleotide sequence ID" value="NZ_FQZO01000005.1"/>
</dbReference>
<accession>A0A1M6J634</accession>
<dbReference type="PROSITE" id="PS51746">
    <property type="entry name" value="PPM_2"/>
    <property type="match status" value="1"/>
</dbReference>
<reference evidence="2 3" key="1">
    <citation type="submission" date="2016-11" db="EMBL/GenBank/DDBJ databases">
        <authorList>
            <person name="Jaros S."/>
            <person name="Januszkiewicz K."/>
            <person name="Wedrychowicz H."/>
        </authorList>
    </citation>
    <scope>NUCLEOTIDE SEQUENCE [LARGE SCALE GENOMIC DNA]</scope>
    <source>
        <strain evidence="2 3">DSM 21864</strain>
    </source>
</reference>
<dbReference type="SMART" id="SM00331">
    <property type="entry name" value="PP2C_SIG"/>
    <property type="match status" value="1"/>
</dbReference>
<dbReference type="Gene3D" id="3.60.40.10">
    <property type="entry name" value="PPM-type phosphatase domain"/>
    <property type="match status" value="1"/>
</dbReference>